<name>A0A8S9PU90_BRACR</name>
<evidence type="ECO:0000313" key="2">
    <source>
        <dbReference type="Proteomes" id="UP000712600"/>
    </source>
</evidence>
<sequence length="73" mass="7798">MSDNTPKIAKASAMSGEETDEICVGGSCDGSVLDRSLAWGCAASHSCRSAMARERITGRGSDRWEVYHCKGML</sequence>
<protein>
    <submittedName>
        <fullName evidence="1">Uncharacterized protein</fullName>
    </submittedName>
</protein>
<dbReference type="EMBL" id="QGKX02001347">
    <property type="protein sequence ID" value="KAF3523430.1"/>
    <property type="molecule type" value="Genomic_DNA"/>
</dbReference>
<gene>
    <name evidence="1" type="ORF">F2Q69_00051685</name>
</gene>
<dbReference type="Proteomes" id="UP000712600">
    <property type="component" value="Unassembled WGS sequence"/>
</dbReference>
<organism evidence="1 2">
    <name type="scientific">Brassica cretica</name>
    <name type="common">Mustard</name>
    <dbReference type="NCBI Taxonomy" id="69181"/>
    <lineage>
        <taxon>Eukaryota</taxon>
        <taxon>Viridiplantae</taxon>
        <taxon>Streptophyta</taxon>
        <taxon>Embryophyta</taxon>
        <taxon>Tracheophyta</taxon>
        <taxon>Spermatophyta</taxon>
        <taxon>Magnoliopsida</taxon>
        <taxon>eudicotyledons</taxon>
        <taxon>Gunneridae</taxon>
        <taxon>Pentapetalae</taxon>
        <taxon>rosids</taxon>
        <taxon>malvids</taxon>
        <taxon>Brassicales</taxon>
        <taxon>Brassicaceae</taxon>
        <taxon>Brassiceae</taxon>
        <taxon>Brassica</taxon>
    </lineage>
</organism>
<accession>A0A8S9PU90</accession>
<reference evidence="1" key="1">
    <citation type="submission" date="2019-12" db="EMBL/GenBank/DDBJ databases">
        <title>Genome sequencing and annotation of Brassica cretica.</title>
        <authorList>
            <person name="Studholme D.J."/>
            <person name="Sarris P."/>
        </authorList>
    </citation>
    <scope>NUCLEOTIDE SEQUENCE</scope>
    <source>
        <strain evidence="1">PFS-109/04</strain>
        <tissue evidence="1">Leaf</tissue>
    </source>
</reference>
<evidence type="ECO:0000313" key="1">
    <source>
        <dbReference type="EMBL" id="KAF3523430.1"/>
    </source>
</evidence>
<proteinExistence type="predicted"/>
<dbReference type="AlphaFoldDB" id="A0A8S9PU90"/>
<comment type="caution">
    <text evidence="1">The sequence shown here is derived from an EMBL/GenBank/DDBJ whole genome shotgun (WGS) entry which is preliminary data.</text>
</comment>